<dbReference type="RefSeq" id="WP_145274608.1">
    <property type="nucleotide sequence ID" value="NZ_CP036272.1"/>
</dbReference>
<dbReference type="SUPFAM" id="SSF49478">
    <property type="entry name" value="Cna protein B-type domain"/>
    <property type="match status" value="2"/>
</dbReference>
<evidence type="ECO:0008006" key="5">
    <source>
        <dbReference type="Google" id="ProtNLM"/>
    </source>
</evidence>
<keyword evidence="4" id="KW-1185">Reference proteome</keyword>
<feature type="compositionally biased region" description="Acidic residues" evidence="1">
    <location>
        <begin position="293"/>
        <end position="307"/>
    </location>
</feature>
<evidence type="ECO:0000256" key="2">
    <source>
        <dbReference type="SAM" id="SignalP"/>
    </source>
</evidence>
<dbReference type="OrthoDB" id="250040at2"/>
<evidence type="ECO:0000256" key="1">
    <source>
        <dbReference type="SAM" id="MobiDB-lite"/>
    </source>
</evidence>
<name>A0A517SY12_9BACT</name>
<dbReference type="Gene3D" id="2.60.40.10">
    <property type="entry name" value="Immunoglobulins"/>
    <property type="match status" value="1"/>
</dbReference>
<feature type="compositionally biased region" description="Gly residues" evidence="1">
    <location>
        <begin position="315"/>
        <end position="331"/>
    </location>
</feature>
<evidence type="ECO:0000313" key="3">
    <source>
        <dbReference type="EMBL" id="QDT61036.1"/>
    </source>
</evidence>
<feature type="chain" id="PRO_5021920432" description="Cna protein B-type domain protein" evidence="2">
    <location>
        <begin position="29"/>
        <end position="364"/>
    </location>
</feature>
<feature type="region of interest" description="Disordered" evidence="1">
    <location>
        <begin position="293"/>
        <end position="331"/>
    </location>
</feature>
<organism evidence="3 4">
    <name type="scientific">Stieleria bergensis</name>
    <dbReference type="NCBI Taxonomy" id="2528025"/>
    <lineage>
        <taxon>Bacteria</taxon>
        <taxon>Pseudomonadati</taxon>
        <taxon>Planctomycetota</taxon>
        <taxon>Planctomycetia</taxon>
        <taxon>Pirellulales</taxon>
        <taxon>Pirellulaceae</taxon>
        <taxon>Stieleria</taxon>
    </lineage>
</organism>
<evidence type="ECO:0000313" key="4">
    <source>
        <dbReference type="Proteomes" id="UP000315003"/>
    </source>
</evidence>
<dbReference type="InterPro" id="IPR013783">
    <property type="entry name" value="Ig-like_fold"/>
</dbReference>
<dbReference type="Proteomes" id="UP000315003">
    <property type="component" value="Chromosome"/>
</dbReference>
<sequence length="364" mass="37913" precursor="true">MTSFSGISRLASLLILMVVALATRQASAQTIDVSQHQWVKPDQQGLVTGRAITVKNQSIQSLRNARVALIRSSDQEVIAKTVANPRGRFQFPNLTAGVYTLQISGANAFGYGTLHVMSADIEAPDHFEFTAGLISPQLVKEIALRYQGDTAKSLANFDPQFNPLETDRAAKGSITEILQRKEGLRGRINVAGFSKDDAQMASVGTNVLIYRGDRWVARTVTNTEGDFFIANLPAGSYTVVAAGADGVGVMGVNLLSKEQSQARSQPSDTISYVSQPIDPANIFVLQIGQLADVEEEEEPEDEEELAAEPEVANAAGGGGGGGGGGAGGSGGAAAAAAAIVIGAAVANQDNDPVNIAPPASPVNP</sequence>
<reference evidence="3 4" key="1">
    <citation type="submission" date="2019-02" db="EMBL/GenBank/DDBJ databases">
        <title>Deep-cultivation of Planctomycetes and their phenomic and genomic characterization uncovers novel biology.</title>
        <authorList>
            <person name="Wiegand S."/>
            <person name="Jogler M."/>
            <person name="Boedeker C."/>
            <person name="Pinto D."/>
            <person name="Vollmers J."/>
            <person name="Rivas-Marin E."/>
            <person name="Kohn T."/>
            <person name="Peeters S.H."/>
            <person name="Heuer A."/>
            <person name="Rast P."/>
            <person name="Oberbeckmann S."/>
            <person name="Bunk B."/>
            <person name="Jeske O."/>
            <person name="Meyerdierks A."/>
            <person name="Storesund J.E."/>
            <person name="Kallscheuer N."/>
            <person name="Luecker S."/>
            <person name="Lage O.M."/>
            <person name="Pohl T."/>
            <person name="Merkel B.J."/>
            <person name="Hornburger P."/>
            <person name="Mueller R.-W."/>
            <person name="Bruemmer F."/>
            <person name="Labrenz M."/>
            <person name="Spormann A.M."/>
            <person name="Op den Camp H."/>
            <person name="Overmann J."/>
            <person name="Amann R."/>
            <person name="Jetten M.S.M."/>
            <person name="Mascher T."/>
            <person name="Medema M.H."/>
            <person name="Devos D.P."/>
            <person name="Kaster A.-K."/>
            <person name="Ovreas L."/>
            <person name="Rohde M."/>
            <person name="Galperin M.Y."/>
            <person name="Jogler C."/>
        </authorList>
    </citation>
    <scope>NUCLEOTIDE SEQUENCE [LARGE SCALE GENOMIC DNA]</scope>
    <source>
        <strain evidence="3 4">SV_7m_r</strain>
    </source>
</reference>
<accession>A0A517SY12</accession>
<feature type="signal peptide" evidence="2">
    <location>
        <begin position="1"/>
        <end position="28"/>
    </location>
</feature>
<gene>
    <name evidence="3" type="ORF">SV7mr_35660</name>
</gene>
<protein>
    <recommendedName>
        <fullName evidence="5">Cna protein B-type domain protein</fullName>
    </recommendedName>
</protein>
<proteinExistence type="predicted"/>
<dbReference type="AlphaFoldDB" id="A0A517SY12"/>
<dbReference type="EMBL" id="CP036272">
    <property type="protein sequence ID" value="QDT61036.1"/>
    <property type="molecule type" value="Genomic_DNA"/>
</dbReference>
<keyword evidence="2" id="KW-0732">Signal</keyword>